<accession>A0A512MFE2</accession>
<evidence type="ECO:0000313" key="3">
    <source>
        <dbReference type="Proteomes" id="UP000321577"/>
    </source>
</evidence>
<gene>
    <name evidence="2" type="ORF">BGE01nite_47540</name>
</gene>
<protein>
    <recommendedName>
        <fullName evidence="1">DUF6036 domain-containing protein</fullName>
    </recommendedName>
</protein>
<dbReference type="Proteomes" id="UP000321577">
    <property type="component" value="Unassembled WGS sequence"/>
</dbReference>
<proteinExistence type="predicted"/>
<dbReference type="InterPro" id="IPR045792">
    <property type="entry name" value="DUF6036"/>
</dbReference>
<evidence type="ECO:0000259" key="1">
    <source>
        <dbReference type="Pfam" id="PF19502"/>
    </source>
</evidence>
<organism evidence="2 3">
    <name type="scientific">Brevifollis gellanilyticus</name>
    <dbReference type="NCBI Taxonomy" id="748831"/>
    <lineage>
        <taxon>Bacteria</taxon>
        <taxon>Pseudomonadati</taxon>
        <taxon>Verrucomicrobiota</taxon>
        <taxon>Verrucomicrobiia</taxon>
        <taxon>Verrucomicrobiales</taxon>
        <taxon>Verrucomicrobiaceae</taxon>
    </lineage>
</organism>
<dbReference type="EMBL" id="BKAG01000050">
    <property type="protein sequence ID" value="GEP45463.1"/>
    <property type="molecule type" value="Genomic_DNA"/>
</dbReference>
<feature type="domain" description="DUF6036" evidence="1">
    <location>
        <begin position="29"/>
        <end position="171"/>
    </location>
</feature>
<reference evidence="2 3" key="1">
    <citation type="submission" date="2019-07" db="EMBL/GenBank/DDBJ databases">
        <title>Whole genome shotgun sequence of Brevifollis gellanilyticus NBRC 108608.</title>
        <authorList>
            <person name="Hosoyama A."/>
            <person name="Uohara A."/>
            <person name="Ohji S."/>
            <person name="Ichikawa N."/>
        </authorList>
    </citation>
    <scope>NUCLEOTIDE SEQUENCE [LARGE SCALE GENOMIC DNA]</scope>
    <source>
        <strain evidence="2 3">NBRC 108608</strain>
    </source>
</reference>
<dbReference type="AlphaFoldDB" id="A0A512MFE2"/>
<keyword evidence="3" id="KW-1185">Reference proteome</keyword>
<dbReference type="RefSeq" id="WP_146854389.1">
    <property type="nucleotide sequence ID" value="NZ_BKAG01000050.1"/>
</dbReference>
<evidence type="ECO:0000313" key="2">
    <source>
        <dbReference type="EMBL" id="GEP45463.1"/>
    </source>
</evidence>
<dbReference type="OrthoDB" id="5865827at2"/>
<comment type="caution">
    <text evidence="2">The sequence shown here is derived from an EMBL/GenBank/DDBJ whole genome shotgun (WGS) entry which is preliminary data.</text>
</comment>
<dbReference type="Pfam" id="PF19502">
    <property type="entry name" value="DUF6036"/>
    <property type="match status" value="1"/>
</dbReference>
<sequence>MHELHPELTQAMSALMDKLDAVLRASDYAGEPLQMYLAGGMAVHYHCGTRYTEDVDASFSHRFLLPYKELVVEYLREDNTRSSIYLDPTYNDTFALLHPDHREDSVEWQGMGNEKRLIHLRVFSPLDLAVSKISRFTSIDQQDIRDLARHCRLTSPELQKRAVEALDYYVGDTRWIHLNLRQISEEIDQLALAS</sequence>
<name>A0A512MFE2_9BACT</name>